<organism evidence="7 8">
    <name type="scientific">Labrys neptuniae</name>
    <dbReference type="NCBI Taxonomy" id="376174"/>
    <lineage>
        <taxon>Bacteria</taxon>
        <taxon>Pseudomonadati</taxon>
        <taxon>Pseudomonadota</taxon>
        <taxon>Alphaproteobacteria</taxon>
        <taxon>Hyphomicrobiales</taxon>
        <taxon>Xanthobacteraceae</taxon>
        <taxon>Labrys</taxon>
    </lineage>
</organism>
<evidence type="ECO:0000313" key="8">
    <source>
        <dbReference type="Proteomes" id="UP001555786"/>
    </source>
</evidence>
<evidence type="ECO:0000256" key="2">
    <source>
        <dbReference type="ARBA" id="ARBA00005417"/>
    </source>
</evidence>
<dbReference type="SUPFAM" id="SSF52540">
    <property type="entry name" value="P-loop containing nucleoside triphosphate hydrolases"/>
    <property type="match status" value="1"/>
</dbReference>
<accession>A0ABV3PY35</accession>
<dbReference type="Gene3D" id="3.40.50.300">
    <property type="entry name" value="P-loop containing nucleotide triphosphate hydrolases"/>
    <property type="match status" value="1"/>
</dbReference>
<dbReference type="PROSITE" id="PS50893">
    <property type="entry name" value="ABC_TRANSPORTER_2"/>
    <property type="match status" value="1"/>
</dbReference>
<evidence type="ECO:0000259" key="6">
    <source>
        <dbReference type="PROSITE" id="PS50893"/>
    </source>
</evidence>
<proteinExistence type="inferred from homology"/>
<dbReference type="EMBL" id="JBFNQD010000029">
    <property type="protein sequence ID" value="MEW9310511.1"/>
    <property type="molecule type" value="Genomic_DNA"/>
</dbReference>
<dbReference type="GO" id="GO:0005524">
    <property type="term" value="F:ATP binding"/>
    <property type="evidence" value="ECO:0007669"/>
    <property type="project" value="UniProtKB-KW"/>
</dbReference>
<dbReference type="Pfam" id="PF00005">
    <property type="entry name" value="ABC_tran"/>
    <property type="match status" value="1"/>
</dbReference>
<evidence type="ECO:0000256" key="5">
    <source>
        <dbReference type="ARBA" id="ARBA00022840"/>
    </source>
</evidence>
<evidence type="ECO:0000256" key="4">
    <source>
        <dbReference type="ARBA" id="ARBA00022741"/>
    </source>
</evidence>
<dbReference type="InterPro" id="IPR017871">
    <property type="entry name" value="ABC_transporter-like_CS"/>
</dbReference>
<protein>
    <submittedName>
        <fullName evidence="7">Oligopeptide/dipeptide ABC transporter ATP-binding protein</fullName>
    </submittedName>
</protein>
<dbReference type="InterPro" id="IPR050319">
    <property type="entry name" value="ABC_transp_ATP-bind"/>
</dbReference>
<sequence>MTANILELHGVSRSYVTRRGLLGKKVPVHAVDGVSLSLQPGKTLALVGESGSGKSTTGRIALGLERPQNGHVRFQGAALPPADTPAWRHLRARMQMIYQDPLAVLDRRLFILDQVREPLDIHDIGPVSNRNDKALAILQAVGLNARHAASLPHQLSGGQRQRAVLARALIMQPALLVCDEPVSALDVSIQAQIVNLLMDLQQELHLSLLFISHDLKVVRQISQTMAVMYLGRIVEYGETGRLLSDPLHPYTRALVSAVPVAGRRTNQRILLKGEPPNPAARPTGCAFHPRCPIARGECRSISPPFSTLPDGRSVACHAVEADTRTKEAGA</sequence>
<dbReference type="Pfam" id="PF08352">
    <property type="entry name" value="oligo_HPY"/>
    <property type="match status" value="1"/>
</dbReference>
<evidence type="ECO:0000313" key="7">
    <source>
        <dbReference type="EMBL" id="MEW9310511.1"/>
    </source>
</evidence>
<dbReference type="NCBIfam" id="TIGR01727">
    <property type="entry name" value="oligo_HPY"/>
    <property type="match status" value="1"/>
</dbReference>
<evidence type="ECO:0000256" key="3">
    <source>
        <dbReference type="ARBA" id="ARBA00022448"/>
    </source>
</evidence>
<comment type="caution">
    <text evidence="7">The sequence shown here is derived from an EMBL/GenBank/DDBJ whole genome shotgun (WGS) entry which is preliminary data.</text>
</comment>
<dbReference type="SMART" id="SM00382">
    <property type="entry name" value="AAA"/>
    <property type="match status" value="1"/>
</dbReference>
<dbReference type="CDD" id="cd03257">
    <property type="entry name" value="ABC_NikE_OppD_transporters"/>
    <property type="match status" value="1"/>
</dbReference>
<keyword evidence="8" id="KW-1185">Reference proteome</keyword>
<dbReference type="InterPro" id="IPR003439">
    <property type="entry name" value="ABC_transporter-like_ATP-bd"/>
</dbReference>
<evidence type="ECO:0000256" key="1">
    <source>
        <dbReference type="ARBA" id="ARBA00004417"/>
    </source>
</evidence>
<dbReference type="PANTHER" id="PTHR43776:SF7">
    <property type="entry name" value="D,D-DIPEPTIDE TRANSPORT ATP-BINDING PROTEIN DDPF-RELATED"/>
    <property type="match status" value="1"/>
</dbReference>
<keyword evidence="4" id="KW-0547">Nucleotide-binding</keyword>
<keyword evidence="5 7" id="KW-0067">ATP-binding</keyword>
<dbReference type="RefSeq" id="WP_367626895.1">
    <property type="nucleotide sequence ID" value="NZ_JBFNQD010000029.1"/>
</dbReference>
<reference evidence="7 8" key="1">
    <citation type="submission" date="2024-07" db="EMBL/GenBank/DDBJ databases">
        <title>Description of Labrys sedimenti sp. nov., isolated from a diclofenac-degrading enrichment culture.</title>
        <authorList>
            <person name="Tancsics A."/>
            <person name="Csepanyi A."/>
        </authorList>
    </citation>
    <scope>NUCLEOTIDE SEQUENCE [LARGE SCALE GENOMIC DNA]</scope>
    <source>
        <strain evidence="7 8">LMG 23578</strain>
    </source>
</reference>
<dbReference type="InterPro" id="IPR027417">
    <property type="entry name" value="P-loop_NTPase"/>
</dbReference>
<dbReference type="Proteomes" id="UP001555786">
    <property type="component" value="Unassembled WGS sequence"/>
</dbReference>
<name>A0ABV3PY35_9HYPH</name>
<dbReference type="PANTHER" id="PTHR43776">
    <property type="entry name" value="TRANSPORT ATP-BINDING PROTEIN"/>
    <property type="match status" value="1"/>
</dbReference>
<comment type="similarity">
    <text evidence="2">Belongs to the ABC transporter superfamily.</text>
</comment>
<keyword evidence="3" id="KW-0813">Transport</keyword>
<gene>
    <name evidence="7" type="ORF">ABXS05_33550</name>
</gene>
<dbReference type="InterPro" id="IPR013563">
    <property type="entry name" value="Oligopep_ABC_C"/>
</dbReference>
<dbReference type="InterPro" id="IPR003593">
    <property type="entry name" value="AAA+_ATPase"/>
</dbReference>
<dbReference type="PROSITE" id="PS00211">
    <property type="entry name" value="ABC_TRANSPORTER_1"/>
    <property type="match status" value="1"/>
</dbReference>
<feature type="domain" description="ABC transporter" evidence="6">
    <location>
        <begin position="6"/>
        <end position="255"/>
    </location>
</feature>
<comment type="subcellular location">
    <subcellularLocation>
        <location evidence="1">Cell inner membrane</location>
        <topology evidence="1">Peripheral membrane protein</topology>
    </subcellularLocation>
</comment>